<reference evidence="2" key="1">
    <citation type="journal article" date="2020" name="Stud. Mycol.">
        <title>101 Dothideomycetes genomes: a test case for predicting lifestyles and emergence of pathogens.</title>
        <authorList>
            <person name="Haridas S."/>
            <person name="Albert R."/>
            <person name="Binder M."/>
            <person name="Bloem J."/>
            <person name="Labutti K."/>
            <person name="Salamov A."/>
            <person name="Andreopoulos B."/>
            <person name="Baker S."/>
            <person name="Barry K."/>
            <person name="Bills G."/>
            <person name="Bluhm B."/>
            <person name="Cannon C."/>
            <person name="Castanera R."/>
            <person name="Culley D."/>
            <person name="Daum C."/>
            <person name="Ezra D."/>
            <person name="Gonzalez J."/>
            <person name="Henrissat B."/>
            <person name="Kuo A."/>
            <person name="Liang C."/>
            <person name="Lipzen A."/>
            <person name="Lutzoni F."/>
            <person name="Magnuson J."/>
            <person name="Mondo S."/>
            <person name="Nolan M."/>
            <person name="Ohm R."/>
            <person name="Pangilinan J."/>
            <person name="Park H.-J."/>
            <person name="Ramirez L."/>
            <person name="Alfaro M."/>
            <person name="Sun H."/>
            <person name="Tritt A."/>
            <person name="Yoshinaga Y."/>
            <person name="Zwiers L.-H."/>
            <person name="Turgeon B."/>
            <person name="Goodwin S."/>
            <person name="Spatafora J."/>
            <person name="Crous P."/>
            <person name="Grigoriev I."/>
        </authorList>
    </citation>
    <scope>NUCLEOTIDE SEQUENCE</scope>
    <source>
        <strain evidence="2">CBS 207.26</strain>
    </source>
</reference>
<keyword evidence="3" id="KW-1185">Reference proteome</keyword>
<evidence type="ECO:0000256" key="1">
    <source>
        <dbReference type="SAM" id="Phobius"/>
    </source>
</evidence>
<gene>
    <name evidence="2" type="ORF">K469DRAFT_686595</name>
</gene>
<keyword evidence="1" id="KW-0812">Transmembrane</keyword>
<keyword evidence="1" id="KW-1133">Transmembrane helix</keyword>
<protein>
    <submittedName>
        <fullName evidence="2">Uncharacterized protein</fullName>
    </submittedName>
</protein>
<dbReference type="EMBL" id="ML994611">
    <property type="protein sequence ID" value="KAF2194585.1"/>
    <property type="molecule type" value="Genomic_DNA"/>
</dbReference>
<organism evidence="2 3">
    <name type="scientific">Zopfia rhizophila CBS 207.26</name>
    <dbReference type="NCBI Taxonomy" id="1314779"/>
    <lineage>
        <taxon>Eukaryota</taxon>
        <taxon>Fungi</taxon>
        <taxon>Dikarya</taxon>
        <taxon>Ascomycota</taxon>
        <taxon>Pezizomycotina</taxon>
        <taxon>Dothideomycetes</taxon>
        <taxon>Dothideomycetes incertae sedis</taxon>
        <taxon>Zopfiaceae</taxon>
        <taxon>Zopfia</taxon>
    </lineage>
</organism>
<dbReference type="OrthoDB" id="10626093at2759"/>
<evidence type="ECO:0000313" key="3">
    <source>
        <dbReference type="Proteomes" id="UP000800200"/>
    </source>
</evidence>
<keyword evidence="1" id="KW-0472">Membrane</keyword>
<feature type="transmembrane region" description="Helical" evidence="1">
    <location>
        <begin position="12"/>
        <end position="40"/>
    </location>
</feature>
<accession>A0A6A6ETR6</accession>
<name>A0A6A6ETR6_9PEZI</name>
<dbReference type="AlphaFoldDB" id="A0A6A6ETR6"/>
<dbReference type="Proteomes" id="UP000800200">
    <property type="component" value="Unassembled WGS sequence"/>
</dbReference>
<evidence type="ECO:0000313" key="2">
    <source>
        <dbReference type="EMBL" id="KAF2194585.1"/>
    </source>
</evidence>
<proteinExistence type="predicted"/>
<sequence>MAPVPKSSSPQPVWIAVSVIGSVIFMAILPFLATAIWIFCRDLWWMMATNRSRYLEAEELRKEWNKAAWTEQRRQDIVVCAMRDLIEKEGKPEKKWFLFLELAQRTYFPARKYLPHPAIYVLRGRLWERVKYQLFGIGYFKEPWHIDMNEWNEAMARARGEIDIHIEEFAAVFTLSPPPYALVAGNLLEH</sequence>